<dbReference type="RefSeq" id="WP_098243915.1">
    <property type="nucleotide sequence ID" value="NZ_CP022685.1"/>
</dbReference>
<reference evidence="2 3" key="1">
    <citation type="submission" date="2017-08" db="EMBL/GenBank/DDBJ databases">
        <title>Complete Genome Sequence of Streptomyces formicae KY5, the formicamycin producer.</title>
        <authorList>
            <person name="Holmes N.A."/>
            <person name="Devine R."/>
            <person name="Qin Z."/>
            <person name="Seipke R.F."/>
            <person name="Wilkinson B."/>
            <person name="Hutchings M.I."/>
        </authorList>
    </citation>
    <scope>NUCLEOTIDE SEQUENCE [LARGE SCALE GENOMIC DNA]</scope>
    <source>
        <strain evidence="2 3">KY5</strain>
    </source>
</reference>
<gene>
    <name evidence="2" type="ORF">KY5_4385c</name>
</gene>
<evidence type="ECO:0000256" key="1">
    <source>
        <dbReference type="SAM" id="MobiDB-lite"/>
    </source>
</evidence>
<dbReference type="EMBL" id="CP022685">
    <property type="protein sequence ID" value="ATL29403.1"/>
    <property type="molecule type" value="Genomic_DNA"/>
</dbReference>
<evidence type="ECO:0000313" key="2">
    <source>
        <dbReference type="EMBL" id="ATL29403.1"/>
    </source>
</evidence>
<proteinExistence type="predicted"/>
<feature type="region of interest" description="Disordered" evidence="1">
    <location>
        <begin position="17"/>
        <end position="60"/>
    </location>
</feature>
<keyword evidence="3" id="KW-1185">Reference proteome</keyword>
<sequence>MALSIEDLKNMASTVIESTDGPTHLGSGQQVDMDSESQYGTNANVIDGDNHGSIRQSFGR</sequence>
<accession>A0A291QD65</accession>
<evidence type="ECO:0000313" key="3">
    <source>
        <dbReference type="Proteomes" id="UP000221011"/>
    </source>
</evidence>
<protein>
    <submittedName>
        <fullName evidence="2">Uncharacterized protein</fullName>
    </submittedName>
</protein>
<name>A0A291QD65_9ACTN</name>
<organism evidence="2 3">
    <name type="scientific">Streptomyces formicae</name>
    <dbReference type="NCBI Taxonomy" id="1616117"/>
    <lineage>
        <taxon>Bacteria</taxon>
        <taxon>Bacillati</taxon>
        <taxon>Actinomycetota</taxon>
        <taxon>Actinomycetes</taxon>
        <taxon>Kitasatosporales</taxon>
        <taxon>Streptomycetaceae</taxon>
        <taxon>Streptomyces</taxon>
    </lineage>
</organism>
<dbReference type="Proteomes" id="UP000221011">
    <property type="component" value="Chromosome"/>
</dbReference>
<dbReference type="AlphaFoldDB" id="A0A291QD65"/>
<dbReference type="KEGG" id="sfk:KY5_4385c"/>
<feature type="compositionally biased region" description="Polar residues" evidence="1">
    <location>
        <begin position="17"/>
        <end position="44"/>
    </location>
</feature>